<dbReference type="Gene3D" id="6.10.340.10">
    <property type="match status" value="1"/>
</dbReference>
<evidence type="ECO:0000259" key="6">
    <source>
        <dbReference type="PROSITE" id="PS50885"/>
    </source>
</evidence>
<comment type="caution">
    <text evidence="7">The sequence shown here is derived from an EMBL/GenBank/DDBJ whole genome shotgun (WGS) entry which is preliminary data.</text>
</comment>
<dbReference type="Pfam" id="PF06580">
    <property type="entry name" value="His_kinase"/>
    <property type="match status" value="1"/>
</dbReference>
<evidence type="ECO:0000256" key="2">
    <source>
        <dbReference type="ARBA" id="ARBA00022553"/>
    </source>
</evidence>
<dbReference type="PANTHER" id="PTHR34220">
    <property type="entry name" value="SENSOR HISTIDINE KINASE YPDA"/>
    <property type="match status" value="1"/>
</dbReference>
<feature type="transmembrane region" description="Helical" evidence="5">
    <location>
        <begin position="20"/>
        <end position="44"/>
    </location>
</feature>
<sequence length="595" mass="66192">MFHRAKKQFLDLPLAQKFVGIFAVLTLLSGALMIGALHLGLSVFEEKFYEKSLQELDFFVQKVDDDIQGIDTLTRSIAVDSTIQQQMNALSNADPETANYYYLLTGIRPLLLEKIYQDGQISSLQYTDLYGHTLTIGQDMPDPGAARLTALEMSLNQTPGGFTLVSSDSADYPYILCGRRILRSQDMSLKKLGTVVVALNVGKLLDNEIHRLSSKPSELYLYNCQTLVYHSGKAADAVVLPDSAQGYKIQTLSGKKKFICWQTSSLTGLRLCSVFDYHEIYGQINAARNALIFGECAILLLFAWVLLHMARLVTKPIHTLGEAVQTVDQQEGNFAAARALLPKDISADEIGTLTKEFDSMLGKIDTLIHENYEKQILLQETRYKMLQAQINPHFLYNTLGTLNWLVKAGNREDACKMIVSLGDILRAALSPRQNSTAAADVQLAGSYIAIQQLRYKSRAEFTLTASGELEQWSLPHFTLQPLVENAIHYGVEDSDEVCKIDVIVQAEDDTLTLIVHNTGKPVKPEKLTKIRTFTVKPQGHGIGLKNIYERLSMLYKAFGFDFDSDESGTTVKIVLKQENLAVSEDISDTSTALPQ</sequence>
<dbReference type="GO" id="GO:0000155">
    <property type="term" value="F:phosphorelay sensor kinase activity"/>
    <property type="evidence" value="ECO:0007669"/>
    <property type="project" value="InterPro"/>
</dbReference>
<dbReference type="InterPro" id="IPR010559">
    <property type="entry name" value="Sig_transdc_His_kin_internal"/>
</dbReference>
<dbReference type="Pfam" id="PF02518">
    <property type="entry name" value="HATPase_c"/>
    <property type="match status" value="1"/>
</dbReference>
<dbReference type="RefSeq" id="WP_112122119.1">
    <property type="nucleotide sequence ID" value="NZ_JBMYGM010000001.1"/>
</dbReference>
<dbReference type="InterPro" id="IPR036890">
    <property type="entry name" value="HATPase_C_sf"/>
</dbReference>
<dbReference type="Proteomes" id="UP000250550">
    <property type="component" value="Unassembled WGS sequence"/>
</dbReference>
<comment type="subcellular location">
    <subcellularLocation>
        <location evidence="1">Membrane</location>
    </subcellularLocation>
</comment>
<dbReference type="AlphaFoldDB" id="A0A329UP82"/>
<keyword evidence="5" id="KW-0812">Transmembrane</keyword>
<keyword evidence="5" id="KW-1133">Transmembrane helix</keyword>
<dbReference type="Gene3D" id="3.30.565.10">
    <property type="entry name" value="Histidine kinase-like ATPase, C-terminal domain"/>
    <property type="match status" value="1"/>
</dbReference>
<dbReference type="PANTHER" id="PTHR34220:SF7">
    <property type="entry name" value="SENSOR HISTIDINE KINASE YPDA"/>
    <property type="match status" value="1"/>
</dbReference>
<reference evidence="7 8" key="1">
    <citation type="submission" date="2018-02" db="EMBL/GenBank/DDBJ databases">
        <title>Complete genome sequencing of Faecalibacterium prausnitzii strains isolated from the human gut.</title>
        <authorList>
            <person name="Fitzgerald B.C."/>
            <person name="Shkoporov A.N."/>
            <person name="Ross P.R."/>
            <person name="Hill C."/>
        </authorList>
    </citation>
    <scope>NUCLEOTIDE SEQUENCE [LARGE SCALE GENOMIC DNA]</scope>
    <source>
        <strain evidence="7 8">APC924/119</strain>
    </source>
</reference>
<dbReference type="GO" id="GO:0016020">
    <property type="term" value="C:membrane"/>
    <property type="evidence" value="ECO:0007669"/>
    <property type="project" value="UniProtKB-SubCell"/>
</dbReference>
<dbReference type="InterPro" id="IPR050640">
    <property type="entry name" value="Bact_2-comp_sensor_kinase"/>
</dbReference>
<dbReference type="PROSITE" id="PS50885">
    <property type="entry name" value="HAMP"/>
    <property type="match status" value="1"/>
</dbReference>
<evidence type="ECO:0000313" key="8">
    <source>
        <dbReference type="Proteomes" id="UP000250550"/>
    </source>
</evidence>
<keyword evidence="3" id="KW-0808">Transferase</keyword>
<dbReference type="InterPro" id="IPR003660">
    <property type="entry name" value="HAMP_dom"/>
</dbReference>
<dbReference type="EMBL" id="PRLF01000031">
    <property type="protein sequence ID" value="RAW63033.1"/>
    <property type="molecule type" value="Genomic_DNA"/>
</dbReference>
<dbReference type="SMART" id="SM00304">
    <property type="entry name" value="HAMP"/>
    <property type="match status" value="1"/>
</dbReference>
<evidence type="ECO:0000256" key="1">
    <source>
        <dbReference type="ARBA" id="ARBA00004370"/>
    </source>
</evidence>
<dbReference type="InterPro" id="IPR003594">
    <property type="entry name" value="HATPase_dom"/>
</dbReference>
<dbReference type="CDD" id="cd06225">
    <property type="entry name" value="HAMP"/>
    <property type="match status" value="1"/>
</dbReference>
<evidence type="ECO:0000256" key="5">
    <source>
        <dbReference type="SAM" id="Phobius"/>
    </source>
</evidence>
<keyword evidence="4" id="KW-0418">Kinase</keyword>
<accession>A0A329UP82</accession>
<organism evidence="7 8">
    <name type="scientific">Faecalibacterium prausnitzii</name>
    <dbReference type="NCBI Taxonomy" id="853"/>
    <lineage>
        <taxon>Bacteria</taxon>
        <taxon>Bacillati</taxon>
        <taxon>Bacillota</taxon>
        <taxon>Clostridia</taxon>
        <taxon>Eubacteriales</taxon>
        <taxon>Oscillospiraceae</taxon>
        <taxon>Faecalibacterium</taxon>
    </lineage>
</organism>
<keyword evidence="5" id="KW-0472">Membrane</keyword>
<gene>
    <name evidence="7" type="ORF">C4N21_13805</name>
</gene>
<name>A0A329UP82_9FIRM</name>
<evidence type="ECO:0000256" key="4">
    <source>
        <dbReference type="ARBA" id="ARBA00022777"/>
    </source>
</evidence>
<proteinExistence type="predicted"/>
<dbReference type="SUPFAM" id="SSF55874">
    <property type="entry name" value="ATPase domain of HSP90 chaperone/DNA topoisomerase II/histidine kinase"/>
    <property type="match status" value="1"/>
</dbReference>
<feature type="domain" description="HAMP" evidence="6">
    <location>
        <begin position="311"/>
        <end position="369"/>
    </location>
</feature>
<protein>
    <recommendedName>
        <fullName evidence="6">HAMP domain-containing protein</fullName>
    </recommendedName>
</protein>
<keyword evidence="2" id="KW-0597">Phosphoprotein</keyword>
<evidence type="ECO:0000313" key="7">
    <source>
        <dbReference type="EMBL" id="RAW63033.1"/>
    </source>
</evidence>
<evidence type="ECO:0000256" key="3">
    <source>
        <dbReference type="ARBA" id="ARBA00022679"/>
    </source>
</evidence>